<name>A0ABT5HTF5_9CAUL</name>
<feature type="transmembrane region" description="Helical" evidence="1">
    <location>
        <begin position="20"/>
        <end position="39"/>
    </location>
</feature>
<keyword evidence="1" id="KW-0812">Transmembrane</keyword>
<feature type="transmembrane region" description="Helical" evidence="1">
    <location>
        <begin position="263"/>
        <end position="283"/>
    </location>
</feature>
<evidence type="ECO:0008006" key="4">
    <source>
        <dbReference type="Google" id="ProtNLM"/>
    </source>
</evidence>
<evidence type="ECO:0000313" key="2">
    <source>
        <dbReference type="EMBL" id="MDC7683337.1"/>
    </source>
</evidence>
<comment type="caution">
    <text evidence="2">The sequence shown here is derived from an EMBL/GenBank/DDBJ whole genome shotgun (WGS) entry which is preliminary data.</text>
</comment>
<evidence type="ECO:0000313" key="3">
    <source>
        <dbReference type="Proteomes" id="UP001214854"/>
    </source>
</evidence>
<evidence type="ECO:0000256" key="1">
    <source>
        <dbReference type="SAM" id="Phobius"/>
    </source>
</evidence>
<proteinExistence type="predicted"/>
<gene>
    <name evidence="2" type="ORF">PQU92_08620</name>
</gene>
<dbReference type="EMBL" id="JAQQKX010000005">
    <property type="protein sequence ID" value="MDC7683337.1"/>
    <property type="molecule type" value="Genomic_DNA"/>
</dbReference>
<dbReference type="RefSeq" id="WP_272747811.1">
    <property type="nucleotide sequence ID" value="NZ_JAQQKX010000005.1"/>
</dbReference>
<keyword evidence="1" id="KW-0472">Membrane</keyword>
<protein>
    <recommendedName>
        <fullName evidence="4">DUF3592 domain-containing protein</fullName>
    </recommendedName>
</protein>
<dbReference type="Proteomes" id="UP001214854">
    <property type="component" value="Unassembled WGS sequence"/>
</dbReference>
<accession>A0ABT5HTF5</accession>
<feature type="transmembrane region" description="Helical" evidence="1">
    <location>
        <begin position="204"/>
        <end position="223"/>
    </location>
</feature>
<sequence length="398" mass="44934">MNSEKSDFPRVYRYGPRTFWLMAGLGVLCIGAGVAGAVWGVRQTAWNDILLGIMGTGMGLIGGVSCLLSLRSHLDFYPDRFEFYGLVRRVVVMKSDIEGARNIQNQYGILQFTVVYNAPKSKTVTISNFGRKDDEFLLWFEDFDNLDAKEDREAADRILANPVYGDTEEVRQKAVTTQELWIARVGMIGWACGMWGLFFPSPYLWALVCLAALPTLTVVAVVLNRTRWTLHGDDGDNRLSLHSWAGLPASILGVRAMLDIEMIDWQTPLAVAAGLSLVAYGFLRWIEKRPWQWSFLFYSVVYLVYFWGLLVFGNWYFDRSEAQTFPVTVLEKHSGKHRDSLEVTAWGDRAAGEEVSVDDAFYRSVEPGQKVCIYRYSGAVGWSWIIVGKCPTSSSETR</sequence>
<keyword evidence="3" id="KW-1185">Reference proteome</keyword>
<keyword evidence="1" id="KW-1133">Transmembrane helix</keyword>
<organism evidence="2 3">
    <name type="scientific">Asticcacaulis aquaticus</name>
    <dbReference type="NCBI Taxonomy" id="2984212"/>
    <lineage>
        <taxon>Bacteria</taxon>
        <taxon>Pseudomonadati</taxon>
        <taxon>Pseudomonadota</taxon>
        <taxon>Alphaproteobacteria</taxon>
        <taxon>Caulobacterales</taxon>
        <taxon>Caulobacteraceae</taxon>
        <taxon>Asticcacaulis</taxon>
    </lineage>
</organism>
<feature type="transmembrane region" description="Helical" evidence="1">
    <location>
        <begin position="295"/>
        <end position="317"/>
    </location>
</feature>
<feature type="transmembrane region" description="Helical" evidence="1">
    <location>
        <begin position="51"/>
        <end position="70"/>
    </location>
</feature>
<feature type="transmembrane region" description="Helical" evidence="1">
    <location>
        <begin position="239"/>
        <end position="257"/>
    </location>
</feature>
<reference evidence="2 3" key="1">
    <citation type="submission" date="2023-01" db="EMBL/GenBank/DDBJ databases">
        <title>Novel species of the genus Asticcacaulis isolated from rivers.</title>
        <authorList>
            <person name="Lu H."/>
        </authorList>
    </citation>
    <scope>NUCLEOTIDE SEQUENCE [LARGE SCALE GENOMIC DNA]</scope>
    <source>
        <strain evidence="2 3">BYS171W</strain>
    </source>
</reference>
<feature type="transmembrane region" description="Helical" evidence="1">
    <location>
        <begin position="181"/>
        <end position="198"/>
    </location>
</feature>